<reference evidence="2" key="2">
    <citation type="submission" date="2021-01" db="EMBL/GenBank/DDBJ databases">
        <authorList>
            <person name="Schikora-Tamarit M.A."/>
        </authorList>
    </citation>
    <scope>NUCLEOTIDE SEQUENCE</scope>
    <source>
        <strain evidence="2">CBS6075</strain>
    </source>
</reference>
<dbReference type="Proteomes" id="UP000769157">
    <property type="component" value="Unassembled WGS sequence"/>
</dbReference>
<evidence type="ECO:0000313" key="3">
    <source>
        <dbReference type="Proteomes" id="UP000769157"/>
    </source>
</evidence>
<sequence length="114" mass="12752">MVLRLVRKNSVAPMDMKNAIISGYISGLVRKVTIFCWYVLLETEIWSSNWTYSRSSVALNENGDPGGDARTTPAPESRGDASKLLKWSTWSSFFSVLSVIMQPIMENTELADSE</sequence>
<dbReference type="GeneID" id="70238278"/>
<dbReference type="RefSeq" id="XP_046059237.1">
    <property type="nucleotide sequence ID" value="XM_046207589.1"/>
</dbReference>
<accession>A0A9P8T0V1</accession>
<feature type="region of interest" description="Disordered" evidence="1">
    <location>
        <begin position="58"/>
        <end position="80"/>
    </location>
</feature>
<keyword evidence="3" id="KW-1185">Reference proteome</keyword>
<gene>
    <name evidence="2" type="ORF">OGAPHI_006314</name>
</gene>
<dbReference type="EMBL" id="JAEUBE010000414">
    <property type="protein sequence ID" value="KAH3662133.1"/>
    <property type="molecule type" value="Genomic_DNA"/>
</dbReference>
<name>A0A9P8T0V1_9ASCO</name>
<evidence type="ECO:0000256" key="1">
    <source>
        <dbReference type="SAM" id="MobiDB-lite"/>
    </source>
</evidence>
<dbReference type="AlphaFoldDB" id="A0A9P8T0V1"/>
<protein>
    <submittedName>
        <fullName evidence="2">Uncharacterized protein</fullName>
    </submittedName>
</protein>
<organism evidence="2 3">
    <name type="scientific">Ogataea philodendri</name>
    <dbReference type="NCBI Taxonomy" id="1378263"/>
    <lineage>
        <taxon>Eukaryota</taxon>
        <taxon>Fungi</taxon>
        <taxon>Dikarya</taxon>
        <taxon>Ascomycota</taxon>
        <taxon>Saccharomycotina</taxon>
        <taxon>Pichiomycetes</taxon>
        <taxon>Pichiales</taxon>
        <taxon>Pichiaceae</taxon>
        <taxon>Ogataea</taxon>
    </lineage>
</organism>
<reference evidence="2" key="1">
    <citation type="journal article" date="2021" name="Open Biol.">
        <title>Shared evolutionary footprints suggest mitochondrial oxidative damage underlies multiple complex I losses in fungi.</title>
        <authorList>
            <person name="Schikora-Tamarit M.A."/>
            <person name="Marcet-Houben M."/>
            <person name="Nosek J."/>
            <person name="Gabaldon T."/>
        </authorList>
    </citation>
    <scope>NUCLEOTIDE SEQUENCE</scope>
    <source>
        <strain evidence="2">CBS6075</strain>
    </source>
</reference>
<evidence type="ECO:0000313" key="2">
    <source>
        <dbReference type="EMBL" id="KAH3662133.1"/>
    </source>
</evidence>
<proteinExistence type="predicted"/>
<comment type="caution">
    <text evidence="2">The sequence shown here is derived from an EMBL/GenBank/DDBJ whole genome shotgun (WGS) entry which is preliminary data.</text>
</comment>